<keyword evidence="1" id="KW-0472">Membrane</keyword>
<evidence type="ECO:0000313" key="3">
    <source>
        <dbReference type="Proteomes" id="UP000435243"/>
    </source>
</evidence>
<dbReference type="Proteomes" id="UP000435243">
    <property type="component" value="Unassembled WGS sequence"/>
</dbReference>
<feature type="transmembrane region" description="Helical" evidence="1">
    <location>
        <begin position="12"/>
        <end position="35"/>
    </location>
</feature>
<keyword evidence="3" id="KW-1185">Reference proteome</keyword>
<name>A0A844ZKT0_9SPHN</name>
<keyword evidence="1" id="KW-0812">Transmembrane</keyword>
<feature type="transmembrane region" description="Helical" evidence="1">
    <location>
        <begin position="41"/>
        <end position="67"/>
    </location>
</feature>
<dbReference type="RefSeq" id="WP_160589420.1">
    <property type="nucleotide sequence ID" value="NZ_BAAAFP010000002.1"/>
</dbReference>
<gene>
    <name evidence="2" type="ORF">GRI32_01910</name>
</gene>
<reference evidence="2 3" key="1">
    <citation type="submission" date="2019-12" db="EMBL/GenBank/DDBJ databases">
        <title>Genomic-based taxomic classification of the family Erythrobacteraceae.</title>
        <authorList>
            <person name="Xu L."/>
        </authorList>
    </citation>
    <scope>NUCLEOTIDE SEQUENCE [LARGE SCALE GENOMIC DNA]</scope>
    <source>
        <strain evidence="2 3">JCM 16339</strain>
    </source>
</reference>
<proteinExistence type="predicted"/>
<protein>
    <submittedName>
        <fullName evidence="2">Uncharacterized protein</fullName>
    </submittedName>
</protein>
<dbReference type="EMBL" id="WTYY01000001">
    <property type="protein sequence ID" value="MXO87487.1"/>
    <property type="molecule type" value="Genomic_DNA"/>
</dbReference>
<sequence length="79" mass="8477">MTTTVRNKKFFLITGASLIATIWVGVFATLAIMQPALKTRLLILAAGAGATELIAYAGAAWFGINVFKHIRGKISQRGK</sequence>
<accession>A0A844ZKT0</accession>
<dbReference type="AlphaFoldDB" id="A0A844ZKT0"/>
<comment type="caution">
    <text evidence="2">The sequence shown here is derived from an EMBL/GenBank/DDBJ whole genome shotgun (WGS) entry which is preliminary data.</text>
</comment>
<keyword evidence="1" id="KW-1133">Transmembrane helix</keyword>
<evidence type="ECO:0000256" key="1">
    <source>
        <dbReference type="SAM" id="Phobius"/>
    </source>
</evidence>
<organism evidence="2 3">
    <name type="scientific">Alteraurantiacibacter aestuarii</name>
    <dbReference type="NCBI Taxonomy" id="650004"/>
    <lineage>
        <taxon>Bacteria</taxon>
        <taxon>Pseudomonadati</taxon>
        <taxon>Pseudomonadota</taxon>
        <taxon>Alphaproteobacteria</taxon>
        <taxon>Sphingomonadales</taxon>
        <taxon>Erythrobacteraceae</taxon>
        <taxon>Alteraurantiacibacter</taxon>
    </lineage>
</organism>
<evidence type="ECO:0000313" key="2">
    <source>
        <dbReference type="EMBL" id="MXO87487.1"/>
    </source>
</evidence>
<dbReference type="OrthoDB" id="9975123at2"/>